<dbReference type="RefSeq" id="XP_028533723.1">
    <property type="nucleotide sequence ID" value="XM_028677321.1"/>
</dbReference>
<feature type="signal peptide" evidence="2">
    <location>
        <begin position="1"/>
        <end position="17"/>
    </location>
</feature>
<dbReference type="AlphaFoldDB" id="A0A1J1H733"/>
<dbReference type="OMA" id="FHYFPSP"/>
<dbReference type="InterPro" id="IPR040346">
    <property type="entry name" value="GEX1/Brambleberry"/>
</dbReference>
<dbReference type="PANTHER" id="PTHR33538">
    <property type="entry name" value="PROTEIN GAMETE EXPRESSED 1"/>
    <property type="match status" value="1"/>
</dbReference>
<sequence length="645" mass="77130">MINFYLLIIIIIQLKFSREYKFKYSYNTELQTEKIKRGKEAFDEILKAKIKAEEEYKKKTKNKHNEDIEENIYVKEIKCYEYVLEQLNNLNMYNCNEINENNKSLLALAKTKCIFVKSIRNFPDENSGCVLNTKKLNKLQIYLYNNNLFEEFKNENFPKSLSLDELKKIENIKNPCENFDEINDPYLINDSSFLNTKYNQIYDNKNMSKEHILHNDIELKKKLCENLKYKIIANCTGNENMSDIAFQIYHSELNHIDDICFYIQSTEWNKRTEENINKLAETSMYITRQMTTNLENMKLIEHAQVKQIENTNRFDIFLKGLKNDFGEIIHILLKIKKHHESITKFLRGFKIIVIYILTILLVLFITSRNYAYNSRKKIISCVIFCYVTEWIFKKLIVFIKRYILFNINQHLVIYSIKGIRYTYIIIGIKILISTIISYKEPVKIIEEQLNDIKRIVEKNQQYQSSFKEIKTKNGNFNNELDQETVNILNLWSNYNKYFDSLYSDDSDFNINSHSDSEFSSSGTSFVSEHLVLKEIDEINDDSIGKRIKKLHRKNRPIFFHYFPTPKNIQAYTENPISFTNMIEYNHNEVMRMRKNRMKNYLNYNSNETIILENDDPNLTCNLYELNEQDEKLNKFYSLDSLKNYE</sequence>
<organism evidence="3 4">
    <name type="scientific">Plasmodium relictum</name>
    <dbReference type="NCBI Taxonomy" id="85471"/>
    <lineage>
        <taxon>Eukaryota</taxon>
        <taxon>Sar</taxon>
        <taxon>Alveolata</taxon>
        <taxon>Apicomplexa</taxon>
        <taxon>Aconoidasida</taxon>
        <taxon>Haemosporida</taxon>
        <taxon>Plasmodiidae</taxon>
        <taxon>Plasmodium</taxon>
        <taxon>Plasmodium (Haemamoeba)</taxon>
    </lineage>
</organism>
<evidence type="ECO:0000256" key="2">
    <source>
        <dbReference type="SAM" id="SignalP"/>
    </source>
</evidence>
<keyword evidence="1" id="KW-0472">Membrane</keyword>
<name>A0A1J1H733_PLARL</name>
<protein>
    <submittedName>
        <fullName evidence="3">Nuclear fusion protein, putative</fullName>
    </submittedName>
</protein>
<dbReference type="VEuPathDB" id="PlasmoDB:PRELSG_1106700"/>
<evidence type="ECO:0000256" key="1">
    <source>
        <dbReference type="SAM" id="Phobius"/>
    </source>
</evidence>
<dbReference type="GeneID" id="39736843"/>
<gene>
    <name evidence="3" type="primary">GEX1</name>
    <name evidence="3" type="ORF">PRELSG_1106700</name>
</gene>
<dbReference type="KEGG" id="prel:PRELSG_1106700"/>
<feature type="transmembrane region" description="Helical" evidence="1">
    <location>
        <begin position="419"/>
        <end position="438"/>
    </location>
</feature>
<evidence type="ECO:0000313" key="3">
    <source>
        <dbReference type="EMBL" id="CRH00720.1"/>
    </source>
</evidence>
<proteinExistence type="predicted"/>
<reference evidence="3 4" key="1">
    <citation type="submission" date="2015-04" db="EMBL/GenBank/DDBJ databases">
        <authorList>
            <consortium name="Pathogen Informatics"/>
        </authorList>
    </citation>
    <scope>NUCLEOTIDE SEQUENCE [LARGE SCALE GENOMIC DNA]</scope>
    <source>
        <strain evidence="3 4">SGS1</strain>
    </source>
</reference>
<feature type="transmembrane region" description="Helical" evidence="1">
    <location>
        <begin position="378"/>
        <end position="399"/>
    </location>
</feature>
<evidence type="ECO:0000313" key="4">
    <source>
        <dbReference type="Proteomes" id="UP000220158"/>
    </source>
</evidence>
<feature type="chain" id="PRO_5012610887" evidence="2">
    <location>
        <begin position="18"/>
        <end position="645"/>
    </location>
</feature>
<dbReference type="Proteomes" id="UP000220158">
    <property type="component" value="Chromosome 11"/>
</dbReference>
<keyword evidence="1" id="KW-0812">Transmembrane</keyword>
<keyword evidence="4" id="KW-1185">Reference proteome</keyword>
<keyword evidence="2" id="KW-0732">Signal</keyword>
<feature type="transmembrane region" description="Helical" evidence="1">
    <location>
        <begin position="345"/>
        <end position="366"/>
    </location>
</feature>
<dbReference type="EMBL" id="LN835306">
    <property type="protein sequence ID" value="CRH00720.1"/>
    <property type="molecule type" value="Genomic_DNA"/>
</dbReference>
<dbReference type="PANTHER" id="PTHR33538:SF2">
    <property type="entry name" value="PROTEIN GAMETE EXPRESSED 1"/>
    <property type="match status" value="1"/>
</dbReference>
<accession>A0A1J1H733</accession>
<keyword evidence="1" id="KW-1133">Transmembrane helix</keyword>
<dbReference type="OrthoDB" id="377549at2759"/>